<dbReference type="EMBL" id="OX597830">
    <property type="protein sequence ID" value="CAI9735072.1"/>
    <property type="molecule type" value="Genomic_DNA"/>
</dbReference>
<protein>
    <submittedName>
        <fullName evidence="1">Uncharacterized protein</fullName>
    </submittedName>
</protein>
<accession>A0AA36BJU1</accession>
<organism evidence="1 2">
    <name type="scientific">Octopus vulgaris</name>
    <name type="common">Common octopus</name>
    <dbReference type="NCBI Taxonomy" id="6645"/>
    <lineage>
        <taxon>Eukaryota</taxon>
        <taxon>Metazoa</taxon>
        <taxon>Spiralia</taxon>
        <taxon>Lophotrochozoa</taxon>
        <taxon>Mollusca</taxon>
        <taxon>Cephalopoda</taxon>
        <taxon>Coleoidea</taxon>
        <taxon>Octopodiformes</taxon>
        <taxon>Octopoda</taxon>
        <taxon>Incirrata</taxon>
        <taxon>Octopodidae</taxon>
        <taxon>Octopus</taxon>
    </lineage>
</organism>
<keyword evidence="2" id="KW-1185">Reference proteome</keyword>
<evidence type="ECO:0000313" key="2">
    <source>
        <dbReference type="Proteomes" id="UP001162480"/>
    </source>
</evidence>
<name>A0AA36BJU1_OCTVU</name>
<gene>
    <name evidence="1" type="ORF">OCTVUL_1B028891</name>
</gene>
<reference evidence="1" key="1">
    <citation type="submission" date="2023-08" db="EMBL/GenBank/DDBJ databases">
        <authorList>
            <person name="Alioto T."/>
            <person name="Alioto T."/>
            <person name="Gomez Garrido J."/>
        </authorList>
    </citation>
    <scope>NUCLEOTIDE SEQUENCE</scope>
</reference>
<sequence length="138" mass="15562">MALNTSWKSHTANADLYQGQQKVTLKIQHRRRLAGHCIRHTDEIANRNTKEVKNYHTHTKWLNIEINYRHRSGDGALGRASTFGAHHATPYLVRWMGIPGSHSPTKSRVLTQSATFRYIAPADDIKHEMLGLTAPLGG</sequence>
<dbReference type="AlphaFoldDB" id="A0AA36BJU1"/>
<dbReference type="Proteomes" id="UP001162480">
    <property type="component" value="Chromosome 17"/>
</dbReference>
<evidence type="ECO:0000313" key="1">
    <source>
        <dbReference type="EMBL" id="CAI9735072.1"/>
    </source>
</evidence>
<proteinExistence type="predicted"/>